<feature type="transmembrane region" description="Helical" evidence="1">
    <location>
        <begin position="98"/>
        <end position="115"/>
    </location>
</feature>
<organism evidence="3 4">
    <name type="scientific">Didymodactylos carnosus</name>
    <dbReference type="NCBI Taxonomy" id="1234261"/>
    <lineage>
        <taxon>Eukaryota</taxon>
        <taxon>Metazoa</taxon>
        <taxon>Spiralia</taxon>
        <taxon>Gnathifera</taxon>
        <taxon>Rotifera</taxon>
        <taxon>Eurotatoria</taxon>
        <taxon>Bdelloidea</taxon>
        <taxon>Philodinida</taxon>
        <taxon>Philodinidae</taxon>
        <taxon>Didymodactylos</taxon>
    </lineage>
</organism>
<keyword evidence="1" id="KW-1133">Transmembrane helix</keyword>
<accession>A0A8S2W3K7</accession>
<keyword evidence="1" id="KW-0812">Transmembrane</keyword>
<comment type="caution">
    <text evidence="3">The sequence shown here is derived from an EMBL/GenBank/DDBJ whole genome shotgun (WGS) entry which is preliminary data.</text>
</comment>
<dbReference type="AlphaFoldDB" id="A0A8S2W3K7"/>
<evidence type="ECO:0000313" key="2">
    <source>
        <dbReference type="EMBL" id="CAF1609074.1"/>
    </source>
</evidence>
<evidence type="ECO:0000313" key="4">
    <source>
        <dbReference type="Proteomes" id="UP000682733"/>
    </source>
</evidence>
<reference evidence="3" key="1">
    <citation type="submission" date="2021-02" db="EMBL/GenBank/DDBJ databases">
        <authorList>
            <person name="Nowell W R."/>
        </authorList>
    </citation>
    <scope>NUCLEOTIDE SEQUENCE</scope>
</reference>
<dbReference type="EMBL" id="CAJNOK010052692">
    <property type="protein sequence ID" value="CAF1609074.1"/>
    <property type="molecule type" value="Genomic_DNA"/>
</dbReference>
<gene>
    <name evidence="2" type="ORF">OVA965_LOCUS42559</name>
    <name evidence="3" type="ORF">TMI583_LOCUS44505</name>
</gene>
<protein>
    <submittedName>
        <fullName evidence="3">Uncharacterized protein</fullName>
    </submittedName>
</protein>
<dbReference type="Proteomes" id="UP000682733">
    <property type="component" value="Unassembled WGS sequence"/>
</dbReference>
<feature type="transmembrane region" description="Helical" evidence="1">
    <location>
        <begin position="54"/>
        <end position="78"/>
    </location>
</feature>
<sequence length="254" mass="28736">MAQFFGPNSYLNGIKEKFNENEKFEHLEELELFKINSLDQIIGIEEKKYTLQMWLNIGVIFVFSVLQIIGEGISDIFYTFSAAKSGYFNRSDYFVHKIKSIMITIATVAIADLIAKGVRYSRIGSKSVRNTENFSKLSGKKLLDAVSEQGLHGVKNNVWKKVWCSAGIKISQGVAFGLVNAGVSFLSDKLLKGYCTKIISELFTKIRESIEEKKKQIYKLLKNIYEKFGRQKTEQSSLRPTSAFFAISATFLGD</sequence>
<name>A0A8S2W3K7_9BILA</name>
<dbReference type="Proteomes" id="UP000677228">
    <property type="component" value="Unassembled WGS sequence"/>
</dbReference>
<evidence type="ECO:0000313" key="3">
    <source>
        <dbReference type="EMBL" id="CAF4422116.1"/>
    </source>
</evidence>
<keyword evidence="1" id="KW-0472">Membrane</keyword>
<feature type="non-terminal residue" evidence="3">
    <location>
        <position position="1"/>
    </location>
</feature>
<proteinExistence type="predicted"/>
<dbReference type="EMBL" id="CAJOBA010076853">
    <property type="protein sequence ID" value="CAF4422116.1"/>
    <property type="molecule type" value="Genomic_DNA"/>
</dbReference>
<evidence type="ECO:0000256" key="1">
    <source>
        <dbReference type="SAM" id="Phobius"/>
    </source>
</evidence>